<dbReference type="InterPro" id="IPR036977">
    <property type="entry name" value="DNA_primase_Znf_CHC2"/>
</dbReference>
<evidence type="ECO:0000259" key="4">
    <source>
        <dbReference type="SMART" id="SM00400"/>
    </source>
</evidence>
<gene>
    <name evidence="5" type="primary">dnaG</name>
</gene>
<dbReference type="InterPro" id="IPR013264">
    <property type="entry name" value="DNAG_N"/>
</dbReference>
<protein>
    <submittedName>
        <fullName evidence="5">Putative DNA primase</fullName>
    </submittedName>
</protein>
<dbReference type="GO" id="GO:0003899">
    <property type="term" value="F:DNA-directed RNA polymerase activity"/>
    <property type="evidence" value="ECO:0007669"/>
    <property type="project" value="InterPro"/>
</dbReference>
<dbReference type="GO" id="GO:0006269">
    <property type="term" value="P:DNA replication, synthesis of primer"/>
    <property type="evidence" value="ECO:0007669"/>
    <property type="project" value="TreeGrafter"/>
</dbReference>
<dbReference type="InterPro" id="IPR050219">
    <property type="entry name" value="DnaG_primase"/>
</dbReference>
<dbReference type="RefSeq" id="WP_011178423.1">
    <property type="nucleotide sequence ID" value="NC_005913.1"/>
</dbReference>
<dbReference type="InterPro" id="IPR034151">
    <property type="entry name" value="TOPRIM_DnaG_bac"/>
</dbReference>
<dbReference type="Gene3D" id="3.90.580.10">
    <property type="entry name" value="Zinc finger, CHC2-type domain"/>
    <property type="match status" value="1"/>
</dbReference>
<dbReference type="InterPro" id="IPR037068">
    <property type="entry name" value="DNA_primase_core_N_sf"/>
</dbReference>
<dbReference type="SUPFAM" id="SSF56731">
    <property type="entry name" value="DNA primase core"/>
    <property type="match status" value="1"/>
</dbReference>
<dbReference type="PANTHER" id="PTHR30313">
    <property type="entry name" value="DNA PRIMASE"/>
    <property type="match status" value="1"/>
</dbReference>
<proteinExistence type="predicted"/>
<reference evidence="5" key="1">
    <citation type="journal article" date="2004" name="Microbiology">
        <title>Sequence analysis of two plasmids from the phytoplasma beet leafhopper-transmitted virescence agent.</title>
        <authorList>
            <person name="Liefting L.W."/>
            <person name="Shaw M.E."/>
            <person name="Kirkpatrick B.C."/>
        </authorList>
    </citation>
    <scope>NUCLEOTIDE SEQUENCE</scope>
    <source>
        <plasmid evidence="5">pBLTVA-1</plasmid>
    </source>
</reference>
<organism evidence="5">
    <name type="scientific">Beet leafhopper transmitted virescence phytoplasma</name>
    <dbReference type="NCBI Taxonomy" id="37694"/>
    <lineage>
        <taxon>Bacteria</taxon>
        <taxon>Bacillati</taxon>
        <taxon>Mycoplasmatota</taxon>
        <taxon>Mollicutes</taxon>
        <taxon>Acholeplasmatales</taxon>
        <taxon>Acholeplasmataceae</taxon>
        <taxon>Candidatus Phytoplasma</taxon>
    </lineage>
</organism>
<sequence>MNISLAKKVDMLVLLKYLKIIPLDAGISYRFPCLFHESTSGLSASVNKKNRVYCWACEKPFDTIDIYQKKCSVSFYEAVKELGLFYNNDEYLEMKNQPINPQIETRTKQLLKNSQPIITDNQEIIKQKQNILQKYSPLLNQITNFYHQQLLNNQGMLNYLLEIRKLNLDIIKKFKLGYSDANNNKLLKVFSKDKDLLLELDLIRFNNKYNFHYDTLENCLVIPVLHENQTMHFYKNNFGVVTTFNPKYKALKNFSNTPIFYYPFGFSFAKEEIKKARKVIIHEGFYDVINTHQHNIKNTIGLITIKSYLSNPIITFLTKNNIKVIIGLDNDDAGLNNSQRLKMQLDSENIENEIKTIQLKDCKDADDILKKYNVELYKQIYM</sequence>
<dbReference type="GO" id="GO:0003677">
    <property type="term" value="F:DNA binding"/>
    <property type="evidence" value="ECO:0007669"/>
    <property type="project" value="InterPro"/>
</dbReference>
<accession>Q6JKM9</accession>
<dbReference type="EMBL" id="AY423627">
    <property type="protein sequence ID" value="AAR84211.1"/>
    <property type="molecule type" value="Genomic_DNA"/>
</dbReference>
<dbReference type="CDD" id="cd03364">
    <property type="entry name" value="TOPRIM_DnaG_primases"/>
    <property type="match status" value="1"/>
</dbReference>
<keyword evidence="5" id="KW-0614">Plasmid</keyword>
<keyword evidence="3" id="KW-0862">Zinc</keyword>
<dbReference type="GO" id="GO:0005737">
    <property type="term" value="C:cytoplasm"/>
    <property type="evidence" value="ECO:0007669"/>
    <property type="project" value="TreeGrafter"/>
</dbReference>
<evidence type="ECO:0000256" key="2">
    <source>
        <dbReference type="ARBA" id="ARBA00022771"/>
    </source>
</evidence>
<dbReference type="InterPro" id="IPR002694">
    <property type="entry name" value="Znf_CHC2"/>
</dbReference>
<evidence type="ECO:0000256" key="1">
    <source>
        <dbReference type="ARBA" id="ARBA00022723"/>
    </source>
</evidence>
<dbReference type="Pfam" id="PF13155">
    <property type="entry name" value="Toprim_2"/>
    <property type="match status" value="1"/>
</dbReference>
<geneLocation type="plasmid" evidence="5">
    <name>pBLTVA-1</name>
</geneLocation>
<evidence type="ECO:0000313" key="5">
    <source>
        <dbReference type="EMBL" id="AAR84211.1"/>
    </source>
</evidence>
<dbReference type="SMART" id="SM00400">
    <property type="entry name" value="ZnF_CHCC"/>
    <property type="match status" value="1"/>
</dbReference>
<dbReference type="PANTHER" id="PTHR30313:SF2">
    <property type="entry name" value="DNA PRIMASE"/>
    <property type="match status" value="1"/>
</dbReference>
<keyword evidence="1" id="KW-0479">Metal-binding</keyword>
<dbReference type="Pfam" id="PF08275">
    <property type="entry name" value="DNAG_N"/>
    <property type="match status" value="1"/>
</dbReference>
<dbReference type="Gene3D" id="3.40.1360.10">
    <property type="match status" value="1"/>
</dbReference>
<feature type="domain" description="Zinc finger CHC2-type" evidence="4">
    <location>
        <begin position="31"/>
        <end position="83"/>
    </location>
</feature>
<dbReference type="GO" id="GO:0008270">
    <property type="term" value="F:zinc ion binding"/>
    <property type="evidence" value="ECO:0007669"/>
    <property type="project" value="UniProtKB-KW"/>
</dbReference>
<dbReference type="Gene3D" id="3.90.980.10">
    <property type="entry name" value="DNA primase, catalytic core, N-terminal domain"/>
    <property type="match status" value="1"/>
</dbReference>
<dbReference type="AlphaFoldDB" id="Q6JKM9"/>
<keyword evidence="2" id="KW-0863">Zinc-finger</keyword>
<evidence type="ECO:0000256" key="3">
    <source>
        <dbReference type="ARBA" id="ARBA00022833"/>
    </source>
</evidence>
<name>Q6JKM9_9MOLU</name>
<dbReference type="SUPFAM" id="SSF57783">
    <property type="entry name" value="Zinc beta-ribbon"/>
    <property type="match status" value="1"/>
</dbReference>